<dbReference type="InterPro" id="IPR016278">
    <property type="entry name" value="DUSP12"/>
</dbReference>
<dbReference type="STRING" id="1141098.A0A1Y2DZ17"/>
<dbReference type="Gene3D" id="3.90.190.10">
    <property type="entry name" value="Protein tyrosine phosphatase superfamily"/>
    <property type="match status" value="1"/>
</dbReference>
<dbReference type="AlphaFoldDB" id="A0A1Y2DZ17"/>
<dbReference type="GO" id="GO:0005634">
    <property type="term" value="C:nucleus"/>
    <property type="evidence" value="ECO:0007669"/>
    <property type="project" value="TreeGrafter"/>
</dbReference>
<evidence type="ECO:0000259" key="6">
    <source>
        <dbReference type="PROSITE" id="PS50054"/>
    </source>
</evidence>
<dbReference type="Proteomes" id="UP000193689">
    <property type="component" value="Unassembled WGS sequence"/>
</dbReference>
<feature type="domain" description="Tyrosine-protein phosphatase" evidence="6">
    <location>
        <begin position="2"/>
        <end position="196"/>
    </location>
</feature>
<protein>
    <recommendedName>
        <fullName evidence="2">protein-tyrosine-phosphatase</fullName>
        <ecNumber evidence="2">3.1.3.48</ecNumber>
    </recommendedName>
</protein>
<dbReference type="PANTHER" id="PTHR45848:SF4">
    <property type="entry name" value="DUAL SPECIFICITY PROTEIN PHOSPHATASE 12"/>
    <property type="match status" value="1"/>
</dbReference>
<dbReference type="PROSITE" id="PS50054">
    <property type="entry name" value="TYR_PHOSPHATASE_DUAL"/>
    <property type="match status" value="1"/>
</dbReference>
<dbReference type="OrthoDB" id="2017893at2759"/>
<proteinExistence type="inferred from homology"/>
<comment type="caution">
    <text evidence="8">The sequence shown here is derived from an EMBL/GenBank/DDBJ whole genome shotgun (WGS) entry which is preliminary data.</text>
</comment>
<evidence type="ECO:0000313" key="8">
    <source>
        <dbReference type="EMBL" id="ORY64503.1"/>
    </source>
</evidence>
<dbReference type="RefSeq" id="XP_040715917.1">
    <property type="nucleotide sequence ID" value="XM_040862125.1"/>
</dbReference>
<sequence length="374" mass="41762">MAFSKVPGKEDLYVGGIFALRKPETFLEKNFTSVLSVIKYSFAGWGEEANRFQHMSIDIDDMDDQDLLVHLSSAVRFIERGLYPPVAPDESTSGQKQRVDIINAGPQSSPGSVYVHCAMGKSRSVSCVVAYLLWKHPHRFGGKQTASSTASTAQRRKSAADAVEKAVKWVREGRPIAEPNPGFMRQLELWWEMGCPVDHDGAVESHPIYQKWLYETKLKEARDLGMAPEADWIRFVDEEAETEKNEPKPEVPEEPKGELRCKKCRRILATSKFVVEHQGTGNKGSSNAPCPHIFIETLSWMRPALEDGALDGRLNCPNAKCGATVGRFAWQGFKCACREWICPAFSLNRGRVDEVDIRRGVLGIRNPPGRNGSL</sequence>
<accession>A0A1Y2DZ17</accession>
<keyword evidence="3" id="KW-0378">Hydrolase</keyword>
<feature type="domain" description="Tyrosine specific protein phosphatases" evidence="7">
    <location>
        <begin position="96"/>
        <end position="175"/>
    </location>
</feature>
<dbReference type="InParanoid" id="A0A1Y2DZ17"/>
<dbReference type="FunCoup" id="A0A1Y2DZ17">
    <property type="interactions" value="742"/>
</dbReference>
<dbReference type="PIRSF" id="PIRSF000941">
    <property type="entry name" value="DUSP12"/>
    <property type="match status" value="1"/>
</dbReference>
<dbReference type="EMBL" id="MCFJ01000007">
    <property type="protein sequence ID" value="ORY64503.1"/>
    <property type="molecule type" value="Genomic_DNA"/>
</dbReference>
<keyword evidence="4" id="KW-0904">Protein phosphatase</keyword>
<keyword evidence="9" id="KW-1185">Reference proteome</keyword>
<dbReference type="InterPro" id="IPR029021">
    <property type="entry name" value="Prot-tyrosine_phosphatase-like"/>
</dbReference>
<dbReference type="InterPro" id="IPR000387">
    <property type="entry name" value="Tyr_Pase_dom"/>
</dbReference>
<evidence type="ECO:0000256" key="1">
    <source>
        <dbReference type="ARBA" id="ARBA00008601"/>
    </source>
</evidence>
<dbReference type="GeneID" id="63778337"/>
<dbReference type="InterPro" id="IPR020422">
    <property type="entry name" value="TYR_PHOSPHATASE_DUAL_dom"/>
</dbReference>
<reference evidence="8 9" key="1">
    <citation type="submission" date="2016-07" db="EMBL/GenBank/DDBJ databases">
        <title>Pervasive Adenine N6-methylation of Active Genes in Fungi.</title>
        <authorList>
            <consortium name="DOE Joint Genome Institute"/>
            <person name="Mondo S.J."/>
            <person name="Dannebaum R.O."/>
            <person name="Kuo R.C."/>
            <person name="Labutti K."/>
            <person name="Haridas S."/>
            <person name="Kuo A."/>
            <person name="Salamov A."/>
            <person name="Ahrendt S.R."/>
            <person name="Lipzen A."/>
            <person name="Sullivan W."/>
            <person name="Andreopoulos W.B."/>
            <person name="Clum A."/>
            <person name="Lindquist E."/>
            <person name="Daum C."/>
            <person name="Ramamoorthy G.K."/>
            <person name="Gryganskyi A."/>
            <person name="Culley D."/>
            <person name="Magnuson J.K."/>
            <person name="James T.Y."/>
            <person name="O'Malley M.A."/>
            <person name="Stajich J.E."/>
            <person name="Spatafora J.W."/>
            <person name="Visel A."/>
            <person name="Grigoriev I.V."/>
        </authorList>
    </citation>
    <scope>NUCLEOTIDE SEQUENCE [LARGE SCALE GENOMIC DNA]</scope>
    <source>
        <strain evidence="8 9">CBS 129021</strain>
    </source>
</reference>
<comment type="similarity">
    <text evidence="1">Belongs to the protein-tyrosine phosphatase family. Non-receptor class dual specificity subfamily.</text>
</comment>
<organism evidence="8 9">
    <name type="scientific">Pseudomassariella vexata</name>
    <dbReference type="NCBI Taxonomy" id="1141098"/>
    <lineage>
        <taxon>Eukaryota</taxon>
        <taxon>Fungi</taxon>
        <taxon>Dikarya</taxon>
        <taxon>Ascomycota</taxon>
        <taxon>Pezizomycotina</taxon>
        <taxon>Sordariomycetes</taxon>
        <taxon>Xylariomycetidae</taxon>
        <taxon>Amphisphaeriales</taxon>
        <taxon>Pseudomassariaceae</taxon>
        <taxon>Pseudomassariella</taxon>
    </lineage>
</organism>
<dbReference type="EC" id="3.1.3.48" evidence="2"/>
<evidence type="ECO:0000256" key="2">
    <source>
        <dbReference type="ARBA" id="ARBA00013064"/>
    </source>
</evidence>
<dbReference type="PANTHER" id="PTHR45848">
    <property type="entry name" value="DUAL SPECIFICITY PROTEIN PHOSPHATASE 12 FAMILY MEMBER"/>
    <property type="match status" value="1"/>
</dbReference>
<evidence type="ECO:0000259" key="7">
    <source>
        <dbReference type="PROSITE" id="PS50056"/>
    </source>
</evidence>
<name>A0A1Y2DZ17_9PEZI</name>
<evidence type="ECO:0000256" key="4">
    <source>
        <dbReference type="ARBA" id="ARBA00022912"/>
    </source>
</evidence>
<dbReference type="PROSITE" id="PS50056">
    <property type="entry name" value="TYR_PHOSPHATASE_2"/>
    <property type="match status" value="1"/>
</dbReference>
<evidence type="ECO:0000256" key="5">
    <source>
        <dbReference type="PIRSR" id="PIRSR000941-50"/>
    </source>
</evidence>
<dbReference type="GO" id="GO:0008138">
    <property type="term" value="F:protein tyrosine/serine/threonine phosphatase activity"/>
    <property type="evidence" value="ECO:0007669"/>
    <property type="project" value="InterPro"/>
</dbReference>
<evidence type="ECO:0000313" key="9">
    <source>
        <dbReference type="Proteomes" id="UP000193689"/>
    </source>
</evidence>
<evidence type="ECO:0000256" key="3">
    <source>
        <dbReference type="ARBA" id="ARBA00022801"/>
    </source>
</evidence>
<feature type="active site" description="Phosphocysteine intermediate" evidence="5">
    <location>
        <position position="117"/>
    </location>
</feature>
<dbReference type="SMART" id="SM00195">
    <property type="entry name" value="DSPc"/>
    <property type="match status" value="1"/>
</dbReference>
<dbReference type="GO" id="GO:0004725">
    <property type="term" value="F:protein tyrosine phosphatase activity"/>
    <property type="evidence" value="ECO:0007669"/>
    <property type="project" value="UniProtKB-EC"/>
</dbReference>
<gene>
    <name evidence="8" type="ORF">BCR38DRAFT_458159</name>
</gene>
<dbReference type="SUPFAM" id="SSF52799">
    <property type="entry name" value="(Phosphotyrosine protein) phosphatases II"/>
    <property type="match status" value="1"/>
</dbReference>